<evidence type="ECO:0000256" key="1">
    <source>
        <dbReference type="SAM" id="Phobius"/>
    </source>
</evidence>
<name>A0A0C5VYT5_9GAMM</name>
<protein>
    <submittedName>
        <fullName evidence="2">Uncharacterized protein</fullName>
    </submittedName>
</protein>
<dbReference type="Proteomes" id="UP000032266">
    <property type="component" value="Chromosome"/>
</dbReference>
<proteinExistence type="predicted"/>
<dbReference type="HOGENOM" id="CLU_1319431_0_0_6"/>
<reference evidence="2 3" key="1">
    <citation type="submission" date="2014-01" db="EMBL/GenBank/DDBJ databases">
        <title>Full genme sequencing of cellulolytic bacterium Gynuella sunshinyii YC6258T gen. nov., sp. nov.</title>
        <authorList>
            <person name="Khan H."/>
            <person name="Chung E.J."/>
            <person name="Chung Y.R."/>
        </authorList>
    </citation>
    <scope>NUCLEOTIDE SEQUENCE [LARGE SCALE GENOMIC DNA]</scope>
    <source>
        <strain evidence="2 3">YC6258</strain>
    </source>
</reference>
<gene>
    <name evidence="2" type="ORF">YC6258_03538</name>
</gene>
<evidence type="ECO:0000313" key="2">
    <source>
        <dbReference type="EMBL" id="AJQ95574.1"/>
    </source>
</evidence>
<keyword evidence="3" id="KW-1185">Reference proteome</keyword>
<dbReference type="RefSeq" id="WP_044617828.1">
    <property type="nucleotide sequence ID" value="NZ_CP007142.1"/>
</dbReference>
<organism evidence="2 3">
    <name type="scientific">Gynuella sunshinyii YC6258</name>
    <dbReference type="NCBI Taxonomy" id="1445510"/>
    <lineage>
        <taxon>Bacteria</taxon>
        <taxon>Pseudomonadati</taxon>
        <taxon>Pseudomonadota</taxon>
        <taxon>Gammaproteobacteria</taxon>
        <taxon>Oceanospirillales</taxon>
        <taxon>Saccharospirillaceae</taxon>
        <taxon>Gynuella</taxon>
    </lineage>
</organism>
<keyword evidence="1" id="KW-1133">Transmembrane helix</keyword>
<dbReference type="AlphaFoldDB" id="A0A0C5VYT5"/>
<accession>A0A0C5VYT5</accession>
<feature type="transmembrane region" description="Helical" evidence="1">
    <location>
        <begin position="100"/>
        <end position="120"/>
    </location>
</feature>
<sequence>MFKKLASIFRSLKNDVKKYVDASRFNDAVAMATSWDALNTSTSNFDVRKLVVTSGCIKYKVTIQAKMFFGIFIVAGLGFLSFVGPRQYGRWIPESFLTEGLAQLVCLFFIAFGVFFLYYVSIPIEFIKSRSSLEIGRGKRRKSIAFSEIYAVQLIASTEGSDYYNYQLNIVFSNAERLNIVVYSNLDRACEEANIISHYIHKPLWKAV</sequence>
<dbReference type="KEGG" id="gsn:YC6258_03538"/>
<keyword evidence="1" id="KW-0472">Membrane</keyword>
<dbReference type="EMBL" id="CP007142">
    <property type="protein sequence ID" value="AJQ95574.1"/>
    <property type="molecule type" value="Genomic_DNA"/>
</dbReference>
<keyword evidence="1" id="KW-0812">Transmembrane</keyword>
<evidence type="ECO:0000313" key="3">
    <source>
        <dbReference type="Proteomes" id="UP000032266"/>
    </source>
</evidence>
<dbReference type="OrthoDB" id="556365at2"/>
<feature type="transmembrane region" description="Helical" evidence="1">
    <location>
        <begin position="67"/>
        <end position="88"/>
    </location>
</feature>